<gene>
    <name evidence="2" type="ORF">CIPAW_04G145600</name>
</gene>
<evidence type="ECO:0000313" key="3">
    <source>
        <dbReference type="Proteomes" id="UP000811609"/>
    </source>
</evidence>
<reference evidence="2" key="1">
    <citation type="submission" date="2020-12" db="EMBL/GenBank/DDBJ databases">
        <title>WGS assembly of Carya illinoinensis cv. Pawnee.</title>
        <authorList>
            <person name="Platts A."/>
            <person name="Shu S."/>
            <person name="Wright S."/>
            <person name="Barry K."/>
            <person name="Edger P."/>
            <person name="Pires J.C."/>
            <person name="Schmutz J."/>
        </authorList>
    </citation>
    <scope>NUCLEOTIDE SEQUENCE</scope>
    <source>
        <tissue evidence="2">Leaf</tissue>
    </source>
</reference>
<proteinExistence type="predicted"/>
<dbReference type="InterPro" id="IPR001810">
    <property type="entry name" value="F-box_dom"/>
</dbReference>
<feature type="non-terminal residue" evidence="2">
    <location>
        <position position="170"/>
    </location>
</feature>
<accession>A0A8T1QUM7</accession>
<organism evidence="2 3">
    <name type="scientific">Carya illinoinensis</name>
    <name type="common">Pecan</name>
    <dbReference type="NCBI Taxonomy" id="32201"/>
    <lineage>
        <taxon>Eukaryota</taxon>
        <taxon>Viridiplantae</taxon>
        <taxon>Streptophyta</taxon>
        <taxon>Embryophyta</taxon>
        <taxon>Tracheophyta</taxon>
        <taxon>Spermatophyta</taxon>
        <taxon>Magnoliopsida</taxon>
        <taxon>eudicotyledons</taxon>
        <taxon>Gunneridae</taxon>
        <taxon>Pentapetalae</taxon>
        <taxon>rosids</taxon>
        <taxon>fabids</taxon>
        <taxon>Fagales</taxon>
        <taxon>Juglandaceae</taxon>
        <taxon>Carya</taxon>
    </lineage>
</organism>
<comment type="caution">
    <text evidence="2">The sequence shown here is derived from an EMBL/GenBank/DDBJ whole genome shotgun (WGS) entry which is preliminary data.</text>
</comment>
<dbReference type="Pfam" id="PF12937">
    <property type="entry name" value="F-box-like"/>
    <property type="match status" value="1"/>
</dbReference>
<dbReference type="InterPro" id="IPR055290">
    <property type="entry name" value="At3g26010-like"/>
</dbReference>
<dbReference type="AlphaFoldDB" id="A0A8T1QUM7"/>
<feature type="domain" description="F-box" evidence="1">
    <location>
        <begin position="3"/>
        <end position="39"/>
    </location>
</feature>
<keyword evidence="3" id="KW-1185">Reference proteome</keyword>
<protein>
    <recommendedName>
        <fullName evidence="1">F-box domain-containing protein</fullName>
    </recommendedName>
</protein>
<sequence length="170" mass="19903">MIFEILSRTSLKTLGRCALVCKDWNRMVYESSFMHAFHQRTKTISGFFIQSSLWGKPFSEFISNYSMQDSDSKLSLDFLPKHVNIEAATKQGILFCVKVLDTKILGIPEYYVCKPSTKEWHEIPIPKTRYFTKRLAMVVLRSQPLHYKIARFFRTQVLLQNVQLQNVQQS</sequence>
<dbReference type="PANTHER" id="PTHR35546:SF16">
    <property type="entry name" value="F-BOX ASSOCIATED UBIQUITINATION EFFECTOR FAMILY PROTEIN-RELATED"/>
    <property type="match status" value="1"/>
</dbReference>
<evidence type="ECO:0000259" key="1">
    <source>
        <dbReference type="Pfam" id="PF12937"/>
    </source>
</evidence>
<dbReference type="EMBL" id="CM031812">
    <property type="protein sequence ID" value="KAG6658217.1"/>
    <property type="molecule type" value="Genomic_DNA"/>
</dbReference>
<name>A0A8T1QUM7_CARIL</name>
<dbReference type="Proteomes" id="UP000811609">
    <property type="component" value="Chromosome 4"/>
</dbReference>
<dbReference type="PANTHER" id="PTHR35546">
    <property type="entry name" value="F-BOX PROTEIN INTERACTION DOMAIN PROTEIN-RELATED"/>
    <property type="match status" value="1"/>
</dbReference>
<evidence type="ECO:0000313" key="2">
    <source>
        <dbReference type="EMBL" id="KAG6658217.1"/>
    </source>
</evidence>